<gene>
    <name evidence="2" type="ORF">CK203_081084</name>
</gene>
<dbReference type="SUPFAM" id="SSF53098">
    <property type="entry name" value="Ribonuclease H-like"/>
    <property type="match status" value="1"/>
</dbReference>
<keyword evidence="1" id="KW-0472">Membrane</keyword>
<sequence length="250" mass="27981">MLDNIDRTIRVGWLEGLLSAVCLSFLSLLLASNLSGDYELLLKEIPNPSLLDPIIEASRGSFSRAWISRPITPRIVEKDTGSSKSSHPWHESLEASLRARSISESSCSEFRRIQYFDAEQRIKESQDLKHPVKSFVIDVETTGFCRATGWIIEIAILDLLRDKNSCFQALIKPEQHVPNSFLLGITTQMVNELNVPRSSPFYSTCDPFPCLGTVKKYTAIPGRRSLMAVCLSLDSLNCGILCAFLLLMLQ</sequence>
<reference evidence="2 3" key="1">
    <citation type="journal article" date="2018" name="PLoS Genet.">
        <title>Population sequencing reveals clonal diversity and ancestral inbreeding in the grapevine cultivar Chardonnay.</title>
        <authorList>
            <person name="Roach M.J."/>
            <person name="Johnson D.L."/>
            <person name="Bohlmann J."/>
            <person name="van Vuuren H.J."/>
            <person name="Jones S.J."/>
            <person name="Pretorius I.S."/>
            <person name="Schmidt S.A."/>
            <person name="Borneman A.R."/>
        </authorList>
    </citation>
    <scope>NUCLEOTIDE SEQUENCE [LARGE SCALE GENOMIC DNA]</scope>
    <source>
        <strain evidence="3">cv. Chardonnay</strain>
        <tissue evidence="2">Leaf</tissue>
    </source>
</reference>
<protein>
    <submittedName>
        <fullName evidence="2">Uncharacterized protein</fullName>
    </submittedName>
</protein>
<dbReference type="Proteomes" id="UP000288805">
    <property type="component" value="Unassembled WGS sequence"/>
</dbReference>
<feature type="transmembrane region" description="Helical" evidence="1">
    <location>
        <begin position="225"/>
        <end position="249"/>
    </location>
</feature>
<dbReference type="AlphaFoldDB" id="A0A438DX22"/>
<evidence type="ECO:0000256" key="1">
    <source>
        <dbReference type="SAM" id="Phobius"/>
    </source>
</evidence>
<accession>A0A438DX22</accession>
<dbReference type="EMBL" id="QGNW01001468">
    <property type="protein sequence ID" value="RVW39960.1"/>
    <property type="molecule type" value="Genomic_DNA"/>
</dbReference>
<organism evidence="2 3">
    <name type="scientific">Vitis vinifera</name>
    <name type="common">Grape</name>
    <dbReference type="NCBI Taxonomy" id="29760"/>
    <lineage>
        <taxon>Eukaryota</taxon>
        <taxon>Viridiplantae</taxon>
        <taxon>Streptophyta</taxon>
        <taxon>Embryophyta</taxon>
        <taxon>Tracheophyta</taxon>
        <taxon>Spermatophyta</taxon>
        <taxon>Magnoliopsida</taxon>
        <taxon>eudicotyledons</taxon>
        <taxon>Gunneridae</taxon>
        <taxon>Pentapetalae</taxon>
        <taxon>rosids</taxon>
        <taxon>Vitales</taxon>
        <taxon>Vitaceae</taxon>
        <taxon>Viteae</taxon>
        <taxon>Vitis</taxon>
    </lineage>
</organism>
<comment type="caution">
    <text evidence="2">The sequence shown here is derived from an EMBL/GenBank/DDBJ whole genome shotgun (WGS) entry which is preliminary data.</text>
</comment>
<proteinExistence type="predicted"/>
<dbReference type="InterPro" id="IPR036397">
    <property type="entry name" value="RNaseH_sf"/>
</dbReference>
<keyword evidence="1" id="KW-1133">Transmembrane helix</keyword>
<evidence type="ECO:0000313" key="3">
    <source>
        <dbReference type="Proteomes" id="UP000288805"/>
    </source>
</evidence>
<keyword evidence="1" id="KW-0812">Transmembrane</keyword>
<dbReference type="Gene3D" id="3.30.420.10">
    <property type="entry name" value="Ribonuclease H-like superfamily/Ribonuclease H"/>
    <property type="match status" value="1"/>
</dbReference>
<dbReference type="InterPro" id="IPR012337">
    <property type="entry name" value="RNaseH-like_sf"/>
</dbReference>
<evidence type="ECO:0000313" key="2">
    <source>
        <dbReference type="EMBL" id="RVW39960.1"/>
    </source>
</evidence>
<dbReference type="GO" id="GO:0003676">
    <property type="term" value="F:nucleic acid binding"/>
    <property type="evidence" value="ECO:0007669"/>
    <property type="project" value="InterPro"/>
</dbReference>
<name>A0A438DX22_VITVI</name>